<accession>A0A414Q0T5</accession>
<dbReference type="SUPFAM" id="SSF53649">
    <property type="entry name" value="Alkaline phosphatase-like"/>
    <property type="match status" value="1"/>
</dbReference>
<proteinExistence type="predicted"/>
<dbReference type="AlphaFoldDB" id="A0A414Q0T5"/>
<dbReference type="InterPro" id="IPR017850">
    <property type="entry name" value="Alkaline_phosphatase_core_sf"/>
</dbReference>
<dbReference type="EMBL" id="QRHL01000002">
    <property type="protein sequence ID" value="RHF74418.1"/>
    <property type="molecule type" value="Genomic_DNA"/>
</dbReference>
<comment type="caution">
    <text evidence="1">The sequence shown here is derived from an EMBL/GenBank/DDBJ whole genome shotgun (WGS) entry which is preliminary data.</text>
</comment>
<dbReference type="Proteomes" id="UP000284676">
    <property type="component" value="Unassembled WGS sequence"/>
</dbReference>
<evidence type="ECO:0000313" key="1">
    <source>
        <dbReference type="EMBL" id="RHF74418.1"/>
    </source>
</evidence>
<gene>
    <name evidence="1" type="ORF">DW663_02835</name>
</gene>
<dbReference type="RefSeq" id="WP_118127468.1">
    <property type="nucleotide sequence ID" value="NZ_QRHI01000012.1"/>
</dbReference>
<evidence type="ECO:0000313" key="2">
    <source>
        <dbReference type="Proteomes" id="UP000284676"/>
    </source>
</evidence>
<name>A0A414Q0T5_FUSMR</name>
<reference evidence="1 2" key="1">
    <citation type="submission" date="2018-08" db="EMBL/GenBank/DDBJ databases">
        <title>A genome reference for cultivated species of the human gut microbiota.</title>
        <authorList>
            <person name="Zou Y."/>
            <person name="Xue W."/>
            <person name="Luo G."/>
        </authorList>
    </citation>
    <scope>NUCLEOTIDE SEQUENCE [LARGE SCALE GENOMIC DNA]</scope>
    <source>
        <strain evidence="1 2">AM25-1</strain>
    </source>
</reference>
<protein>
    <submittedName>
        <fullName evidence="1">PglZ domain-containing protein</fullName>
    </submittedName>
</protein>
<organism evidence="1 2">
    <name type="scientific">Fusobacterium mortiferum</name>
    <dbReference type="NCBI Taxonomy" id="850"/>
    <lineage>
        <taxon>Bacteria</taxon>
        <taxon>Fusobacteriati</taxon>
        <taxon>Fusobacteriota</taxon>
        <taxon>Fusobacteriia</taxon>
        <taxon>Fusobacteriales</taxon>
        <taxon>Fusobacteriaceae</taxon>
        <taxon>Fusobacterium</taxon>
    </lineage>
</organism>
<sequence>MIQIIKDISKKYQATSEFIEVRNLETYFKARESFFKCYNEDRNLEIIIKNKLYFPYFLDLENYENIVSKEISEIEEPKIDLGSSENIFEFLLNSLNILTGTKKDLELLEKEYLQNYKFLFKEKEQNIDKFIETLVKIVVFSNYRECNFNILLDSNFTKEMYLIAKDDTKLKENYIKEKEKLIKYLEICNKTLFENSRKIQLFNEIPTEKYLFEINGELEFEENYFLEKTIERLNQLTEYEDIKSNLLKAQKVFNKNYSLVIELIDALILLEKNRKIQKNTLNDFKEYFTEIYLNYNNILANKNIESNINEIEKQYKINLSSLKRSIKNIWRDINQLFEEFYLKNYSNLYSSFEQKGIDYAIENSLPLLNNKKKNLYIFIDCLRFDIWLGIKKYLQEKEWNCHLEKIVLSAIPTVTSYCKKILYTGKKFNQIENKEYFKVDIENITDIQDIESLTSQNLLYEISDLDALFHNIKDLTGEWLQTFIESKLDKILSLISKEEYNIIIMTDHGAMKLDEDGFSSFNNFKNILTEKGLEIENHGRYIKVYSSFFDDELYESLNNYLQNTDDFYVIDRKNMSKYYLPLAENNAENYFYLIYKYGKYPKKSSEYNHGGISLEEVFIPYAVLKSEVREFISIDLEIKTLEIKNSSNSEVTILIKNSNILQSLKLNLKYQNFIKEYSEVEGNKLIQIPLKLDETFEGEFRDIIDIEYCFDNEKKNIKFPLVVNILKSQKATINKKLKQSRALL</sequence>